<reference evidence="4" key="2">
    <citation type="submission" date="2019-09" db="UniProtKB">
        <authorList>
            <consortium name="WormBaseParasite"/>
        </authorList>
    </citation>
    <scope>IDENTIFICATION</scope>
</reference>
<evidence type="ECO:0000256" key="1">
    <source>
        <dbReference type="SAM" id="MobiDB-lite"/>
    </source>
</evidence>
<protein>
    <submittedName>
        <fullName evidence="4">Retrovirus-related Pol polyprotein from transposon TNT 1-94</fullName>
    </submittedName>
</protein>
<accession>A0A183FGJ1</accession>
<evidence type="ECO:0000313" key="4">
    <source>
        <dbReference type="WBParaSite" id="HPBE_0000577501-mRNA-1"/>
    </source>
</evidence>
<feature type="region of interest" description="Disordered" evidence="1">
    <location>
        <begin position="421"/>
        <end position="441"/>
    </location>
</feature>
<evidence type="ECO:0000313" key="3">
    <source>
        <dbReference type="Proteomes" id="UP000050761"/>
    </source>
</evidence>
<sequence length="600" mass="66871">MANEQMEITSPELERLLLHEPTAEEQLSSMRATLAEMANAVKTLAQQNVSQVRQIVQTLSGHLVSLENMPATVLEDLDQGSTRAATKMVTTMAHSVREQVLLECGAKSVELYNEKKIEKYQTALSELLSVKFSSLLRSVLTGTERDEACMRELEELLDVEAEEVVHKIRFLLSGTRQNERAILKLRSIQVTSCPDLATTLTKQVDIQQMNAYVFDNVEYHASFDPTAAAQGECLRDDLVSTDLNTGLKARFQPGGTSSPRPMRMTMNTAYKAGFDLNAEEIPLTDKAAMCDASENQMTFKGAVRLTMQLQDGIKQQIAWFVMKGEDGMIVLGTNALQKLEVKLPVINEALQLAEANKTRKTPKRKSSRRNRQEGRTPIGVTVAKRMHLRPGETKLLQLRQWCSRTTSSTYVAVVTVASSADGARSAPGAETSHGQIKESPRHVPVRERNIDLGAGVLADERKEEELRKKQSSYLTPYGLALVMNAHRRRRHEYAEDVQNAKGKRLYHTPAFPQVVLYDTGAHLTTPLQCWTSWDDLDSSGLNPSNDQKVLIALLQAFCRVNAEIGYPDHVTIYLPVRGLVHPRLEAPGHPDNHDYDCSLA</sequence>
<reference evidence="2 3" key="1">
    <citation type="submission" date="2018-11" db="EMBL/GenBank/DDBJ databases">
        <authorList>
            <consortium name="Pathogen Informatics"/>
        </authorList>
    </citation>
    <scope>NUCLEOTIDE SEQUENCE [LARGE SCALE GENOMIC DNA]</scope>
</reference>
<dbReference type="WBParaSite" id="HPBE_0000577501-mRNA-1">
    <property type="protein sequence ID" value="HPBE_0000577501-mRNA-1"/>
    <property type="gene ID" value="HPBE_0000577501"/>
</dbReference>
<evidence type="ECO:0000313" key="2">
    <source>
        <dbReference type="EMBL" id="VDO65772.1"/>
    </source>
</evidence>
<dbReference type="EMBL" id="UZAH01025537">
    <property type="protein sequence ID" value="VDO65772.1"/>
    <property type="molecule type" value="Genomic_DNA"/>
</dbReference>
<dbReference type="OrthoDB" id="5910506at2759"/>
<name>A0A183FGJ1_HELPZ</name>
<proteinExistence type="predicted"/>
<gene>
    <name evidence="2" type="ORF">HPBE_LOCUS5776</name>
</gene>
<organism evidence="3 4">
    <name type="scientific">Heligmosomoides polygyrus</name>
    <name type="common">Parasitic roundworm</name>
    <dbReference type="NCBI Taxonomy" id="6339"/>
    <lineage>
        <taxon>Eukaryota</taxon>
        <taxon>Metazoa</taxon>
        <taxon>Ecdysozoa</taxon>
        <taxon>Nematoda</taxon>
        <taxon>Chromadorea</taxon>
        <taxon>Rhabditida</taxon>
        <taxon>Rhabditina</taxon>
        <taxon>Rhabditomorpha</taxon>
        <taxon>Strongyloidea</taxon>
        <taxon>Heligmosomidae</taxon>
        <taxon>Heligmosomoides</taxon>
    </lineage>
</organism>
<feature type="compositionally biased region" description="Basic residues" evidence="1">
    <location>
        <begin position="358"/>
        <end position="369"/>
    </location>
</feature>
<accession>A0A3P8B1P3</accession>
<feature type="region of interest" description="Disordered" evidence="1">
    <location>
        <begin position="354"/>
        <end position="377"/>
    </location>
</feature>
<dbReference type="Proteomes" id="UP000050761">
    <property type="component" value="Unassembled WGS sequence"/>
</dbReference>
<keyword evidence="3" id="KW-1185">Reference proteome</keyword>
<dbReference type="AlphaFoldDB" id="A0A183FGJ1"/>